<dbReference type="Proteomes" id="UP000479499">
    <property type="component" value="Unassembled WGS sequence"/>
</dbReference>
<dbReference type="RefSeq" id="WP_164335218.1">
    <property type="nucleotide sequence ID" value="NZ_JAAKFZ010000003.1"/>
</dbReference>
<evidence type="ECO:0000313" key="2">
    <source>
        <dbReference type="Proteomes" id="UP000479499"/>
    </source>
</evidence>
<evidence type="ECO:0000313" key="1">
    <source>
        <dbReference type="EMBL" id="NGL83517.1"/>
    </source>
</evidence>
<protein>
    <submittedName>
        <fullName evidence="1">Uncharacterized protein</fullName>
    </submittedName>
</protein>
<sequence>MKKYLIFVGLLLSVIGLSYYCCDIDGRLYLPVSNQSAIRTSFYAKDKRIYDQKGSPYLIKGVDVESSIAGYRQRDLSVDEKTYYRWFKQIAAMGANTIKVRVIMPAAFYHALSRYNDTASHSLYLLQGFRIDAYHDNASISALDKAYLGTLLREARASVDVIHGRKRIWHSDLGLQHYDQDMSKWLLGYIVGDDWHSGTIAYTNHQNHAKPVGFKGRYYATTPQANRFEAVLAEIMEEITSYESHKYGWQHLVSFSNAPQSDPFVYQESFASQAAKYVQLTIENIRPSAKVKAGLFASYKLLDCHPAYRDYLLFDRLGLTDRLIGDIKRMPLYQGYVKLLASYHRVPVVVTGYGYSTARGVDQMTSTSRPLTEKDQGEHLMADYTAFVASGCCGATIHSWQDDWTARSWNTSFATNRHQGFLWGDVQSKAQGYGLLTFEHAPRTHAIDGQKAAGEWSRALTHKKNGQQLLVDQDEKYLYIAIESTKKQPLQRQWLIPLDITPKTGSRVIEGFSARFDRFADFALVVDDHKGSRLLVQERYHATDANYLRQINGKDFYVFPPNKHTPRFTMVDMVVRNDGIFAAIDQVPIAKRGLKRYPTGQLKQGNGKRGSAHFDSQTDISFGERLIELRIPWQLLNFSDPASNKIHDDYFEHYGVEELAIEAIAIGFAPLKESKVITMVEYPLLSWERPRVREVLKTSYRQVQAVWQEKRRK</sequence>
<accession>A0A6M1L665</accession>
<dbReference type="SUPFAM" id="SSF51445">
    <property type="entry name" value="(Trans)glycosidases"/>
    <property type="match status" value="1"/>
</dbReference>
<dbReference type="Gene3D" id="3.20.20.80">
    <property type="entry name" value="Glycosidases"/>
    <property type="match status" value="1"/>
</dbReference>
<organism evidence="1 2">
    <name type="scientific">Streptococcus equi subsp. ruminatorum</name>
    <dbReference type="NCBI Taxonomy" id="254358"/>
    <lineage>
        <taxon>Bacteria</taxon>
        <taxon>Bacillati</taxon>
        <taxon>Bacillota</taxon>
        <taxon>Bacilli</taxon>
        <taxon>Lactobacillales</taxon>
        <taxon>Streptococcaceae</taxon>
        <taxon>Streptococcus</taxon>
    </lineage>
</organism>
<name>A0A6M1L665_9STRE</name>
<dbReference type="EMBL" id="JAAKFZ010000003">
    <property type="protein sequence ID" value="NGL83517.1"/>
    <property type="molecule type" value="Genomic_DNA"/>
</dbReference>
<comment type="caution">
    <text evidence="1">The sequence shown here is derived from an EMBL/GenBank/DDBJ whole genome shotgun (WGS) entry which is preliminary data.</text>
</comment>
<reference evidence="1 2" key="1">
    <citation type="submission" date="2020-02" db="EMBL/GenBank/DDBJ databases">
        <title>M-like protein SrM is not crucial to the virulence of a novel isolate of Streptococcus equi subsp. ruminatorum from Macaca mulatta.</title>
        <authorList>
            <person name="Guo G."/>
            <person name="Cheng L."/>
            <person name="Zhang W."/>
        </authorList>
    </citation>
    <scope>NUCLEOTIDE SEQUENCE [LARGE SCALE GENOMIC DNA]</scope>
    <source>
        <strain evidence="1 2">FJ1804</strain>
    </source>
</reference>
<gene>
    <name evidence="1" type="ORF">G5B50_01850</name>
</gene>
<proteinExistence type="predicted"/>
<dbReference type="InterPro" id="IPR017853">
    <property type="entry name" value="GH"/>
</dbReference>
<dbReference type="AlphaFoldDB" id="A0A6M1L665"/>